<proteinExistence type="predicted"/>
<dbReference type="EMBL" id="CP013652">
    <property type="protein sequence ID" value="ALS23113.1"/>
    <property type="molecule type" value="Genomic_DNA"/>
</dbReference>
<accession>A0A0U2U9Z6</accession>
<organism evidence="1 2">
    <name type="scientific">Paenibacillus naphthalenovorans</name>
    <dbReference type="NCBI Taxonomy" id="162209"/>
    <lineage>
        <taxon>Bacteria</taxon>
        <taxon>Bacillati</taxon>
        <taxon>Bacillota</taxon>
        <taxon>Bacilli</taxon>
        <taxon>Bacillales</taxon>
        <taxon>Paenibacillaceae</taxon>
        <taxon>Paenibacillus</taxon>
    </lineage>
</organism>
<name>A0A0U2U9Z6_9BACL</name>
<dbReference type="KEGG" id="pnp:IJ22_27400"/>
<dbReference type="RefSeq" id="WP_235594124.1">
    <property type="nucleotide sequence ID" value="NZ_CP013652.1"/>
</dbReference>
<protein>
    <submittedName>
        <fullName evidence="1">Uncharacterized protein</fullName>
    </submittedName>
</protein>
<reference evidence="1 2" key="2">
    <citation type="journal article" date="2016" name="Genome Announc.">
        <title>Complete Genome Sequences of Two Interactive Moderate Thermophiles, Paenibacillus napthalenovorans 32O-Y and Paenibacillus sp. 32O-W.</title>
        <authorList>
            <person name="Butler R.R.III."/>
            <person name="Wang J."/>
            <person name="Stark B.C."/>
            <person name="Pombert J.F."/>
        </authorList>
    </citation>
    <scope>NUCLEOTIDE SEQUENCE [LARGE SCALE GENOMIC DNA]</scope>
    <source>
        <strain evidence="1 2">32O-Y</strain>
    </source>
</reference>
<dbReference type="PATRIC" id="fig|162209.4.peg.2917"/>
<sequence length="96" mass="10775">MMFTLIGIILSFIGLAAVIFSAYFIKKEGGDERGDKILGMAGIVVYFSFLLGYLVIFMINTIVPLNGEQYTFAFTCLFAFVVVSYAMTIISLKRRY</sequence>
<evidence type="ECO:0000313" key="2">
    <source>
        <dbReference type="Proteomes" id="UP000061660"/>
    </source>
</evidence>
<dbReference type="Proteomes" id="UP000061660">
    <property type="component" value="Chromosome"/>
</dbReference>
<dbReference type="STRING" id="162209.IJ22_27400"/>
<dbReference type="AlphaFoldDB" id="A0A0U2U9Z6"/>
<evidence type="ECO:0000313" key="1">
    <source>
        <dbReference type="EMBL" id="ALS23113.1"/>
    </source>
</evidence>
<keyword evidence="2" id="KW-1185">Reference proteome</keyword>
<reference evidence="2" key="1">
    <citation type="submission" date="2015-12" db="EMBL/GenBank/DDBJ databases">
        <title>Complete genome sequences of two moderately thermophilic Paenibacillus species.</title>
        <authorList>
            <person name="Butler R.III."/>
            <person name="Wang J."/>
            <person name="Stark B.C."/>
            <person name="Pombert J.-F."/>
        </authorList>
    </citation>
    <scope>NUCLEOTIDE SEQUENCE [LARGE SCALE GENOMIC DNA]</scope>
    <source>
        <strain evidence="2">32O-Y</strain>
    </source>
</reference>
<gene>
    <name evidence="1" type="ORF">IJ22_27400</name>
</gene>